<proteinExistence type="predicted"/>
<evidence type="ECO:0000313" key="4">
    <source>
        <dbReference type="Proteomes" id="UP001177140"/>
    </source>
</evidence>
<dbReference type="EMBL" id="JAJJMA010196648">
    <property type="protein sequence ID" value="MCL7039011.1"/>
    <property type="molecule type" value="Genomic_DNA"/>
</dbReference>
<comment type="caution">
    <text evidence="2">The sequence shown here is derived from an EMBL/GenBank/DDBJ whole genome shotgun (WGS) entry which is preliminary data.</text>
</comment>
<sequence>MASSSTSSMLPKRLSELLEEEQEPFVLHEYLTERGCYSKRSQQNCDGGGTSSGNCSYSKGNSSKDLKRLSDYELSNRRKKNKHHPSKVLRSVLNKLLTSVYHHDNRKSTPPESNNCNTRSNADLDNRFSSASSMTLFESSSETDTEELSSELLFQENSALASSSADNYKHELHNLTQQAQNEIPARRVNQLGCIEETKQHSPVSVLEELLFEKVKSSPRTTKKKVKSNVIRQEKSVVTDESIFSASLWESLVHTLIEKQGSSSSNCSQYLKTKRVLEQTKQLLFDCVRETIENYSNHGGKMVSTSDSVRVHCGHDRVLLGSEDIGKIISEKICLWGKQSGNLTNLTQLVKSDFYVSRTEEDYWKETPQAQIRESIGIDIGDEILEDMKNEIVIDLIQNFELSK</sequence>
<gene>
    <name evidence="2" type="ORF">MKW94_000432</name>
    <name evidence="3" type="ORF">MKW94_006639</name>
</gene>
<reference evidence="2" key="1">
    <citation type="submission" date="2022-03" db="EMBL/GenBank/DDBJ databases">
        <title>A functionally conserved STORR gene fusion in Papaver species that diverged 16.8 million years ago.</title>
        <authorList>
            <person name="Catania T."/>
        </authorList>
    </citation>
    <scope>NUCLEOTIDE SEQUENCE</scope>
    <source>
        <strain evidence="2">S-191538</strain>
    </source>
</reference>
<dbReference type="PANTHER" id="PTHR37613">
    <property type="entry name" value="DUF4378 DOMAIN PROTEIN"/>
    <property type="match status" value="1"/>
</dbReference>
<evidence type="ECO:0000313" key="3">
    <source>
        <dbReference type="EMBL" id="MCL7039011.1"/>
    </source>
</evidence>
<accession>A0AA41S392</accession>
<protein>
    <recommendedName>
        <fullName evidence="5">DUF4378 domain-containing protein</fullName>
    </recommendedName>
</protein>
<dbReference type="Proteomes" id="UP001177140">
    <property type="component" value="Unassembled WGS sequence"/>
</dbReference>
<dbReference type="AlphaFoldDB" id="A0AA41S392"/>
<evidence type="ECO:0000256" key="1">
    <source>
        <dbReference type="SAM" id="MobiDB-lite"/>
    </source>
</evidence>
<feature type="compositionally biased region" description="Polar residues" evidence="1">
    <location>
        <begin position="110"/>
        <end position="125"/>
    </location>
</feature>
<feature type="compositionally biased region" description="Polar residues" evidence="1">
    <location>
        <begin position="52"/>
        <end position="61"/>
    </location>
</feature>
<feature type="region of interest" description="Disordered" evidence="1">
    <location>
        <begin position="41"/>
        <end position="68"/>
    </location>
</feature>
<evidence type="ECO:0000313" key="2">
    <source>
        <dbReference type="EMBL" id="MCL7029352.1"/>
    </source>
</evidence>
<name>A0AA41S392_PAPNU</name>
<dbReference type="PANTHER" id="PTHR37613:SF4">
    <property type="entry name" value="DUF4378 DOMAIN-CONTAINING PROTEIN"/>
    <property type="match status" value="1"/>
</dbReference>
<organism evidence="2 4">
    <name type="scientific">Papaver nudicaule</name>
    <name type="common">Iceland poppy</name>
    <dbReference type="NCBI Taxonomy" id="74823"/>
    <lineage>
        <taxon>Eukaryota</taxon>
        <taxon>Viridiplantae</taxon>
        <taxon>Streptophyta</taxon>
        <taxon>Embryophyta</taxon>
        <taxon>Tracheophyta</taxon>
        <taxon>Spermatophyta</taxon>
        <taxon>Magnoliopsida</taxon>
        <taxon>Ranunculales</taxon>
        <taxon>Papaveraceae</taxon>
        <taxon>Papaveroideae</taxon>
        <taxon>Papaver</taxon>
    </lineage>
</organism>
<keyword evidence="4" id="KW-1185">Reference proteome</keyword>
<evidence type="ECO:0008006" key="5">
    <source>
        <dbReference type="Google" id="ProtNLM"/>
    </source>
</evidence>
<dbReference type="EMBL" id="JAJJMA010089401">
    <property type="protein sequence ID" value="MCL7029352.1"/>
    <property type="molecule type" value="Genomic_DNA"/>
</dbReference>
<feature type="region of interest" description="Disordered" evidence="1">
    <location>
        <begin position="103"/>
        <end position="125"/>
    </location>
</feature>